<evidence type="ECO:0000313" key="2">
    <source>
        <dbReference type="Proteomes" id="UP000823896"/>
    </source>
</evidence>
<accession>A0A9D2NS12</accession>
<gene>
    <name evidence="1" type="ORF">H9702_02385</name>
</gene>
<proteinExistence type="predicted"/>
<name>A0A9D2NS12_9FIRM</name>
<dbReference type="InterPro" id="IPR043721">
    <property type="entry name" value="DUF5662"/>
</dbReference>
<reference evidence="1" key="1">
    <citation type="journal article" date="2021" name="PeerJ">
        <title>Extensive microbial diversity within the chicken gut microbiome revealed by metagenomics and culture.</title>
        <authorList>
            <person name="Gilroy R."/>
            <person name="Ravi A."/>
            <person name="Getino M."/>
            <person name="Pursley I."/>
            <person name="Horton D.L."/>
            <person name="Alikhan N.F."/>
            <person name="Baker D."/>
            <person name="Gharbi K."/>
            <person name="Hall N."/>
            <person name="Watson M."/>
            <person name="Adriaenssens E.M."/>
            <person name="Foster-Nyarko E."/>
            <person name="Jarju S."/>
            <person name="Secka A."/>
            <person name="Antonio M."/>
            <person name="Oren A."/>
            <person name="Chaudhuri R.R."/>
            <person name="La Ragione R."/>
            <person name="Hildebrand F."/>
            <person name="Pallen M.J."/>
        </authorList>
    </citation>
    <scope>NUCLEOTIDE SEQUENCE</scope>
    <source>
        <strain evidence="1">CHK187-11901</strain>
    </source>
</reference>
<protein>
    <submittedName>
        <fullName evidence="1">Catalase</fullName>
    </submittedName>
</protein>
<sequence>MNRLIGHFSTITRHKLKVSALCFRCGLYAQGIRHDLSKYSPIEFCAGVRYYQGNRSPIDREKEVLGYSLGWLHHKGRNMHHWEYWLDNGPDGVHPIRMPVNYVVEMFCDRVAASQIYMKDKYDDASALNYYLNGRKRIMIHPETDRLILHMLTYLSEYGLDAAIAHIRKDILKNS</sequence>
<dbReference type="AlphaFoldDB" id="A0A9D2NS12"/>
<dbReference type="Proteomes" id="UP000823896">
    <property type="component" value="Unassembled WGS sequence"/>
</dbReference>
<organism evidence="1 2">
    <name type="scientific">Candidatus Merdibacter merdavium</name>
    <dbReference type="NCBI Taxonomy" id="2838692"/>
    <lineage>
        <taxon>Bacteria</taxon>
        <taxon>Bacillati</taxon>
        <taxon>Bacillota</taxon>
        <taxon>Erysipelotrichia</taxon>
        <taxon>Erysipelotrichales</taxon>
        <taxon>Erysipelotrichaceae</taxon>
        <taxon>Merdibacter</taxon>
    </lineage>
</organism>
<evidence type="ECO:0000313" key="1">
    <source>
        <dbReference type="EMBL" id="HJC35964.1"/>
    </source>
</evidence>
<comment type="caution">
    <text evidence="1">The sequence shown here is derived from an EMBL/GenBank/DDBJ whole genome shotgun (WGS) entry which is preliminary data.</text>
</comment>
<dbReference type="Pfam" id="PF18907">
    <property type="entry name" value="DUF5662"/>
    <property type="match status" value="1"/>
</dbReference>
<reference evidence="1" key="2">
    <citation type="submission" date="2021-04" db="EMBL/GenBank/DDBJ databases">
        <authorList>
            <person name="Gilroy R."/>
        </authorList>
    </citation>
    <scope>NUCLEOTIDE SEQUENCE</scope>
    <source>
        <strain evidence="1">CHK187-11901</strain>
    </source>
</reference>
<dbReference type="EMBL" id="DWWM01000012">
    <property type="protein sequence ID" value="HJC35964.1"/>
    <property type="molecule type" value="Genomic_DNA"/>
</dbReference>